<feature type="chain" id="PRO_5043449661" evidence="1">
    <location>
        <begin position="36"/>
        <end position="122"/>
    </location>
</feature>
<dbReference type="EMBL" id="OZ034819">
    <property type="protein sequence ID" value="CAL1392386.1"/>
    <property type="molecule type" value="Genomic_DNA"/>
</dbReference>
<feature type="signal peptide" evidence="1">
    <location>
        <begin position="1"/>
        <end position="35"/>
    </location>
</feature>
<proteinExistence type="predicted"/>
<sequence>MGERGTMMNNKGTKSPLQFSLSLFLSLGLLSNLRPQNPPPQLLRNPSSTIIRFTMMPQQLRVLESESMTLKEKKKATVAVEAITADSENDCVVSTYGVVLVLIEACRSGDFAMQPLPPFLFP</sequence>
<keyword evidence="3" id="KW-1185">Reference proteome</keyword>
<protein>
    <submittedName>
        <fullName evidence="2">Uncharacterized protein</fullName>
    </submittedName>
</protein>
<evidence type="ECO:0000313" key="2">
    <source>
        <dbReference type="EMBL" id="CAL1392386.1"/>
    </source>
</evidence>
<keyword evidence="1" id="KW-0732">Signal</keyword>
<evidence type="ECO:0000313" key="3">
    <source>
        <dbReference type="Proteomes" id="UP001497516"/>
    </source>
</evidence>
<accession>A0AAV2F2C4</accession>
<dbReference type="Proteomes" id="UP001497516">
    <property type="component" value="Chromosome 6"/>
</dbReference>
<evidence type="ECO:0000256" key="1">
    <source>
        <dbReference type="SAM" id="SignalP"/>
    </source>
</evidence>
<reference evidence="2 3" key="1">
    <citation type="submission" date="2024-04" db="EMBL/GenBank/DDBJ databases">
        <authorList>
            <person name="Fracassetti M."/>
        </authorList>
    </citation>
    <scope>NUCLEOTIDE SEQUENCE [LARGE SCALE GENOMIC DNA]</scope>
</reference>
<name>A0AAV2F2C4_9ROSI</name>
<dbReference type="AlphaFoldDB" id="A0AAV2F2C4"/>
<gene>
    <name evidence="2" type="ORF">LTRI10_LOCUS33037</name>
</gene>
<organism evidence="2 3">
    <name type="scientific">Linum trigynum</name>
    <dbReference type="NCBI Taxonomy" id="586398"/>
    <lineage>
        <taxon>Eukaryota</taxon>
        <taxon>Viridiplantae</taxon>
        <taxon>Streptophyta</taxon>
        <taxon>Embryophyta</taxon>
        <taxon>Tracheophyta</taxon>
        <taxon>Spermatophyta</taxon>
        <taxon>Magnoliopsida</taxon>
        <taxon>eudicotyledons</taxon>
        <taxon>Gunneridae</taxon>
        <taxon>Pentapetalae</taxon>
        <taxon>rosids</taxon>
        <taxon>fabids</taxon>
        <taxon>Malpighiales</taxon>
        <taxon>Linaceae</taxon>
        <taxon>Linum</taxon>
    </lineage>
</organism>